<proteinExistence type="predicted"/>
<sequence length="122" mass="13006">MAGPISISRIEPAAGRPGSLVSISGSNFSDRLDENKVEIGGVPALVVRVAKTELQVLVDEICTGGPIIVTSHGSIATAPSRFQISKMLPAPDSTNLLSPRRAGPHHRPRPSAWYPDRRHRGP</sequence>
<keyword evidence="4" id="KW-1185">Reference proteome</keyword>
<dbReference type="GeneID" id="89933484"/>
<feature type="region of interest" description="Disordered" evidence="1">
    <location>
        <begin position="87"/>
        <end position="122"/>
    </location>
</feature>
<protein>
    <recommendedName>
        <fullName evidence="2">IPT/TIG domain-containing protein</fullName>
    </recommendedName>
</protein>
<reference evidence="3" key="2">
    <citation type="submission" date="2023-05" db="EMBL/GenBank/DDBJ databases">
        <authorList>
            <consortium name="Lawrence Berkeley National Laboratory"/>
            <person name="Steindorff A."/>
            <person name="Hensen N."/>
            <person name="Bonometti L."/>
            <person name="Westerberg I."/>
            <person name="Brannstrom I.O."/>
            <person name="Guillou S."/>
            <person name="Cros-Aarteil S."/>
            <person name="Calhoun S."/>
            <person name="Haridas S."/>
            <person name="Kuo A."/>
            <person name="Mondo S."/>
            <person name="Pangilinan J."/>
            <person name="Riley R."/>
            <person name="Labutti K."/>
            <person name="Andreopoulos B."/>
            <person name="Lipzen A."/>
            <person name="Chen C."/>
            <person name="Yanf M."/>
            <person name="Daum C."/>
            <person name="Ng V."/>
            <person name="Clum A."/>
            <person name="Ohm R."/>
            <person name="Martin F."/>
            <person name="Silar P."/>
            <person name="Natvig D."/>
            <person name="Lalanne C."/>
            <person name="Gautier V."/>
            <person name="Ament-Velasquez S.L."/>
            <person name="Kruys A."/>
            <person name="Hutchinson M.I."/>
            <person name="Powell A.J."/>
            <person name="Barry K."/>
            <person name="Miller A.N."/>
            <person name="Grigoriev I.V."/>
            <person name="Debuchy R."/>
            <person name="Gladieux P."/>
            <person name="Thoren M.H."/>
            <person name="Johannesson H."/>
        </authorList>
    </citation>
    <scope>NUCLEOTIDE SEQUENCE</scope>
    <source>
        <strain evidence="3">CBS 508.74</strain>
    </source>
</reference>
<evidence type="ECO:0000313" key="3">
    <source>
        <dbReference type="EMBL" id="KAK4109105.1"/>
    </source>
</evidence>
<evidence type="ECO:0000259" key="2">
    <source>
        <dbReference type="Pfam" id="PF01833"/>
    </source>
</evidence>
<dbReference type="EMBL" id="MU853358">
    <property type="protein sequence ID" value="KAK4109105.1"/>
    <property type="molecule type" value="Genomic_DNA"/>
</dbReference>
<dbReference type="RefSeq" id="XP_064666675.1">
    <property type="nucleotide sequence ID" value="XM_064809360.1"/>
</dbReference>
<name>A0AAN6T8G6_9PEZI</name>
<evidence type="ECO:0000256" key="1">
    <source>
        <dbReference type="SAM" id="MobiDB-lite"/>
    </source>
</evidence>
<reference evidence="3" key="1">
    <citation type="journal article" date="2023" name="Mol. Phylogenet. Evol.">
        <title>Genome-scale phylogeny and comparative genomics of the fungal order Sordariales.</title>
        <authorList>
            <person name="Hensen N."/>
            <person name="Bonometti L."/>
            <person name="Westerberg I."/>
            <person name="Brannstrom I.O."/>
            <person name="Guillou S."/>
            <person name="Cros-Aarteil S."/>
            <person name="Calhoun S."/>
            <person name="Haridas S."/>
            <person name="Kuo A."/>
            <person name="Mondo S."/>
            <person name="Pangilinan J."/>
            <person name="Riley R."/>
            <person name="LaButti K."/>
            <person name="Andreopoulos B."/>
            <person name="Lipzen A."/>
            <person name="Chen C."/>
            <person name="Yan M."/>
            <person name="Daum C."/>
            <person name="Ng V."/>
            <person name="Clum A."/>
            <person name="Steindorff A."/>
            <person name="Ohm R.A."/>
            <person name="Martin F."/>
            <person name="Silar P."/>
            <person name="Natvig D.O."/>
            <person name="Lalanne C."/>
            <person name="Gautier V."/>
            <person name="Ament-Velasquez S.L."/>
            <person name="Kruys A."/>
            <person name="Hutchinson M.I."/>
            <person name="Powell A.J."/>
            <person name="Barry K."/>
            <person name="Miller A.N."/>
            <person name="Grigoriev I.V."/>
            <person name="Debuchy R."/>
            <person name="Gladieux P."/>
            <person name="Hiltunen Thoren M."/>
            <person name="Johannesson H."/>
        </authorList>
    </citation>
    <scope>NUCLEOTIDE SEQUENCE</scope>
    <source>
        <strain evidence="3">CBS 508.74</strain>
    </source>
</reference>
<gene>
    <name evidence="3" type="ORF">N656DRAFT_356578</name>
</gene>
<dbReference type="InterPro" id="IPR014756">
    <property type="entry name" value="Ig_E-set"/>
</dbReference>
<dbReference type="Gene3D" id="2.60.40.10">
    <property type="entry name" value="Immunoglobulins"/>
    <property type="match status" value="1"/>
</dbReference>
<dbReference type="InterPro" id="IPR013783">
    <property type="entry name" value="Ig-like_fold"/>
</dbReference>
<organism evidence="3 4">
    <name type="scientific">Canariomyces notabilis</name>
    <dbReference type="NCBI Taxonomy" id="2074819"/>
    <lineage>
        <taxon>Eukaryota</taxon>
        <taxon>Fungi</taxon>
        <taxon>Dikarya</taxon>
        <taxon>Ascomycota</taxon>
        <taxon>Pezizomycotina</taxon>
        <taxon>Sordariomycetes</taxon>
        <taxon>Sordariomycetidae</taxon>
        <taxon>Sordariales</taxon>
        <taxon>Chaetomiaceae</taxon>
        <taxon>Canariomyces</taxon>
    </lineage>
</organism>
<feature type="domain" description="IPT/TIG" evidence="2">
    <location>
        <begin position="6"/>
        <end position="83"/>
    </location>
</feature>
<dbReference type="InterPro" id="IPR002909">
    <property type="entry name" value="IPT_dom"/>
</dbReference>
<dbReference type="AlphaFoldDB" id="A0AAN6T8G6"/>
<comment type="caution">
    <text evidence="3">The sequence shown here is derived from an EMBL/GenBank/DDBJ whole genome shotgun (WGS) entry which is preliminary data.</text>
</comment>
<dbReference type="SUPFAM" id="SSF81296">
    <property type="entry name" value="E set domains"/>
    <property type="match status" value="1"/>
</dbReference>
<dbReference type="Proteomes" id="UP001302812">
    <property type="component" value="Unassembled WGS sequence"/>
</dbReference>
<dbReference type="Pfam" id="PF01833">
    <property type="entry name" value="TIG"/>
    <property type="match status" value="1"/>
</dbReference>
<evidence type="ECO:0000313" key="4">
    <source>
        <dbReference type="Proteomes" id="UP001302812"/>
    </source>
</evidence>
<accession>A0AAN6T8G6</accession>